<feature type="region of interest" description="Disordered" evidence="4">
    <location>
        <begin position="72"/>
        <end position="153"/>
    </location>
</feature>
<dbReference type="PANTHER" id="PTHR45789:SF2">
    <property type="entry name" value="FI18025P1"/>
    <property type="match status" value="1"/>
</dbReference>
<dbReference type="InterPro" id="IPR009071">
    <property type="entry name" value="HMG_box_dom"/>
</dbReference>
<evidence type="ECO:0000256" key="4">
    <source>
        <dbReference type="SAM" id="MobiDB-lite"/>
    </source>
</evidence>
<dbReference type="SMART" id="SM00398">
    <property type="entry name" value="HMG"/>
    <property type="match status" value="1"/>
</dbReference>
<feature type="compositionally biased region" description="Polar residues" evidence="4">
    <location>
        <begin position="138"/>
        <end position="149"/>
    </location>
</feature>
<feature type="region of interest" description="Disordered" evidence="4">
    <location>
        <begin position="422"/>
        <end position="475"/>
    </location>
</feature>
<evidence type="ECO:0000259" key="5">
    <source>
        <dbReference type="PROSITE" id="PS50118"/>
    </source>
</evidence>
<feature type="compositionally biased region" description="Polar residues" evidence="4">
    <location>
        <begin position="121"/>
        <end position="131"/>
    </location>
</feature>
<feature type="compositionally biased region" description="Polar residues" evidence="4">
    <location>
        <begin position="242"/>
        <end position="272"/>
    </location>
</feature>
<evidence type="ECO:0000313" key="6">
    <source>
        <dbReference type="EMBL" id="GHJ87649.1"/>
    </source>
</evidence>
<dbReference type="SUPFAM" id="SSF47095">
    <property type="entry name" value="HMG-box"/>
    <property type="match status" value="1"/>
</dbReference>
<evidence type="ECO:0000313" key="7">
    <source>
        <dbReference type="Proteomes" id="UP000620104"/>
    </source>
</evidence>
<dbReference type="PROSITE" id="PS50118">
    <property type="entry name" value="HMG_BOX_2"/>
    <property type="match status" value="1"/>
</dbReference>
<dbReference type="Gene3D" id="1.10.30.10">
    <property type="entry name" value="High mobility group box domain"/>
    <property type="match status" value="1"/>
</dbReference>
<name>A0A8H3TWT6_9TREE</name>
<dbReference type="EMBL" id="BLZA01000023">
    <property type="protein sequence ID" value="GHJ87649.1"/>
    <property type="molecule type" value="Genomic_DNA"/>
</dbReference>
<dbReference type="OrthoDB" id="6247875at2759"/>
<dbReference type="Pfam" id="PF00505">
    <property type="entry name" value="HMG_box"/>
    <property type="match status" value="1"/>
</dbReference>
<keyword evidence="1 3" id="KW-0238">DNA-binding</keyword>
<dbReference type="GO" id="GO:0005634">
    <property type="term" value="C:nucleus"/>
    <property type="evidence" value="ECO:0007669"/>
    <property type="project" value="UniProtKB-UniRule"/>
</dbReference>
<organism evidence="6 7">
    <name type="scientific">Naganishia liquefaciens</name>
    <dbReference type="NCBI Taxonomy" id="104408"/>
    <lineage>
        <taxon>Eukaryota</taxon>
        <taxon>Fungi</taxon>
        <taxon>Dikarya</taxon>
        <taxon>Basidiomycota</taxon>
        <taxon>Agaricomycotina</taxon>
        <taxon>Tremellomycetes</taxon>
        <taxon>Filobasidiales</taxon>
        <taxon>Filobasidiaceae</taxon>
        <taxon>Naganishia</taxon>
    </lineage>
</organism>
<evidence type="ECO:0000256" key="2">
    <source>
        <dbReference type="ARBA" id="ARBA00023242"/>
    </source>
</evidence>
<sequence length="659" mass="72538">MNTSATGFSFEEFLNIKTPTTASGHDSNSLAFSLIPPTPQDLRNKPFPSPFQFANSVGSGLPFEIASPPPYGGIMSPKQEFPHQSSSLRPLSGFRDTYTANHRRSSSVTSQGHRHEPYKTPSRQSSISSLSGAMPLSDGNSSDWQSQWESTDETRLKNDCDTYPASPLSNAGLAICPADLQVKPALRLRRAIPSFATRVPVHETEQGEDAEDSDAFSEMERELTNSRRSRAKVPDPIIASGPFSQNGKTIPTAGTTWSRSSGVTRTSRKSNPVKSFMKDTEVPKSPILVTAITSSGKKSHAKKRPQNHIPRPRNAFILFRKHVVDSKLIPPEVEIRHQNISVVVAKMWAEADSQTKSRFQEEARIEKEQHMRDYPDYKYQPVYRRCGATRRQIKADPIEVQKCTLVANLLLDGKKGEELKKEAKSAVERSNKKRAKVAKSLADARARHNQARRRLSRMREDSQSAADSDDFTDATDVTGESYVAAPQNPEARRNNDTPTTICAAPSMTSAATSTISHLAHQFAGHNFIQNTSASRLGQTRFEESAMQAGMSNGMCSLAPAEMMFNATDILAFNQDHATAQRAIQQQAGPSMAPPGHYVLALHGCDTPELQFVQQATAYSMPLPSVEQPVAWPVMSDEDLAGYADAFNMMGDLNGQWPSM</sequence>
<evidence type="ECO:0000256" key="1">
    <source>
        <dbReference type="ARBA" id="ARBA00023125"/>
    </source>
</evidence>
<comment type="caution">
    <text evidence="6">The sequence shown here is derived from an EMBL/GenBank/DDBJ whole genome shotgun (WGS) entry which is preliminary data.</text>
</comment>
<dbReference type="GO" id="GO:0000981">
    <property type="term" value="F:DNA-binding transcription factor activity, RNA polymerase II-specific"/>
    <property type="evidence" value="ECO:0007669"/>
    <property type="project" value="TreeGrafter"/>
</dbReference>
<keyword evidence="7" id="KW-1185">Reference proteome</keyword>
<accession>A0A8H3TWT6</accession>
<gene>
    <name evidence="6" type="ORF">NliqN6_4051</name>
</gene>
<dbReference type="CDD" id="cd01389">
    <property type="entry name" value="HMG-box_ROX1-like"/>
    <property type="match status" value="1"/>
</dbReference>
<proteinExistence type="predicted"/>
<feature type="region of interest" description="Disordered" evidence="4">
    <location>
        <begin position="201"/>
        <end position="272"/>
    </location>
</feature>
<dbReference type="InterPro" id="IPR036910">
    <property type="entry name" value="HMG_box_dom_sf"/>
</dbReference>
<dbReference type="GO" id="GO:0000978">
    <property type="term" value="F:RNA polymerase II cis-regulatory region sequence-specific DNA binding"/>
    <property type="evidence" value="ECO:0007669"/>
    <property type="project" value="TreeGrafter"/>
</dbReference>
<feature type="compositionally biased region" description="Basic residues" evidence="4">
    <location>
        <begin position="447"/>
        <end position="456"/>
    </location>
</feature>
<reference evidence="6" key="1">
    <citation type="submission" date="2020-07" db="EMBL/GenBank/DDBJ databases">
        <title>Draft Genome Sequence of a Deep-Sea Yeast, Naganishia (Cryptococcus) liquefaciens strain N6.</title>
        <authorList>
            <person name="Han Y.W."/>
            <person name="Kajitani R."/>
            <person name="Morimoto H."/>
            <person name="Parhat M."/>
            <person name="Tsubouchi H."/>
            <person name="Bakenova O."/>
            <person name="Ogata M."/>
            <person name="Argunhan B."/>
            <person name="Aoki R."/>
            <person name="Kajiwara S."/>
            <person name="Itoh T."/>
            <person name="Iwasaki H."/>
        </authorList>
    </citation>
    <scope>NUCLEOTIDE SEQUENCE</scope>
    <source>
        <strain evidence="6">N6</strain>
    </source>
</reference>
<dbReference type="AlphaFoldDB" id="A0A8H3TWT6"/>
<protein>
    <recommendedName>
        <fullName evidence="5">HMG box domain-containing protein</fullName>
    </recommendedName>
</protein>
<dbReference type="InterPro" id="IPR051356">
    <property type="entry name" value="SOX/SOX-like_TF"/>
</dbReference>
<dbReference type="PANTHER" id="PTHR45789">
    <property type="entry name" value="FI18025P1"/>
    <property type="match status" value="1"/>
</dbReference>
<dbReference type="Proteomes" id="UP000620104">
    <property type="component" value="Unassembled WGS sequence"/>
</dbReference>
<keyword evidence="2 3" id="KW-0539">Nucleus</keyword>
<evidence type="ECO:0000256" key="3">
    <source>
        <dbReference type="PROSITE-ProRule" id="PRU00267"/>
    </source>
</evidence>
<feature type="domain" description="HMG box" evidence="5">
    <location>
        <begin position="309"/>
        <end position="378"/>
    </location>
</feature>
<feature type="compositionally biased region" description="Acidic residues" evidence="4">
    <location>
        <begin position="206"/>
        <end position="217"/>
    </location>
</feature>
<feature type="DNA-binding region" description="HMG box" evidence="3">
    <location>
        <begin position="309"/>
        <end position="378"/>
    </location>
</feature>